<evidence type="ECO:0000256" key="1">
    <source>
        <dbReference type="ARBA" id="ARBA00004370"/>
    </source>
</evidence>
<dbReference type="InterPro" id="IPR001623">
    <property type="entry name" value="DnaJ_domain"/>
</dbReference>
<evidence type="ECO:0000256" key="3">
    <source>
        <dbReference type="ARBA" id="ARBA00023136"/>
    </source>
</evidence>
<dbReference type="FunFam" id="1.10.287.110:FF:000097">
    <property type="entry name" value="Chaperone protein dnaJ 16"/>
    <property type="match status" value="1"/>
</dbReference>
<reference evidence="6" key="1">
    <citation type="submission" date="2015-04" db="UniProtKB">
        <authorList>
            <consortium name="EnsemblPlants"/>
        </authorList>
    </citation>
    <scope>IDENTIFICATION</scope>
</reference>
<dbReference type="STRING" id="40148.A0A0D9YY21"/>
<dbReference type="Gene3D" id="1.10.287.110">
    <property type="entry name" value="DnaJ domain"/>
    <property type="match status" value="1"/>
</dbReference>
<dbReference type="PANTHER" id="PTHR44272:SF2">
    <property type="entry name" value="CHAPERONE PROTEIN DNAJ 16"/>
    <property type="match status" value="1"/>
</dbReference>
<dbReference type="InterPro" id="IPR036869">
    <property type="entry name" value="J_dom_sf"/>
</dbReference>
<sequence length="382" mass="42690">MAGSKFGSFKSEKGSSAGAAAGAGAAAQRRDPYEVLGVGRNATEQEIKSAFRRMALKYHPDKNADDPVSSDKFQEATFSYNILSDPDKRRQYDSSGFEAIEADSQELELDLSSLNTVNTVFAALFSKLGVPIKTTVSATVLEEALNGSVGISQLELGQSVFRKVEKQSAHFYSVDITDKEAKMGLVCRVQSTAKSKFKLLYFEPEENGGLSLALQEDSVKTGKVTSAGMFFLGFPVYRFEQNNSEKLRCVEAKILAKRSELSKFESEYREVLAKFTEMTSRYAQEMQTIDELLKERNAIHASYTNNTTLQRSSSSNKGKTSSKESKSDDDQTVKKEKKSKSKSMEGSRSDDDGPRKEKKPKERLRRKKWFNIHLKVDKRRPC</sequence>
<dbReference type="Pfam" id="PF00226">
    <property type="entry name" value="DnaJ"/>
    <property type="match status" value="1"/>
</dbReference>
<dbReference type="eggNOG" id="KOG0713">
    <property type="taxonomic scope" value="Eukaryota"/>
</dbReference>
<feature type="region of interest" description="Disordered" evidence="4">
    <location>
        <begin position="303"/>
        <end position="382"/>
    </location>
</feature>
<accession>A0A0D9YY21</accession>
<name>A0A0D9YY21_9ORYZ</name>
<keyword evidence="7" id="KW-1185">Reference proteome</keyword>
<evidence type="ECO:0000313" key="7">
    <source>
        <dbReference type="Proteomes" id="UP000026961"/>
    </source>
</evidence>
<dbReference type="AlphaFoldDB" id="A0A0D9YY21"/>
<dbReference type="GO" id="GO:0005783">
    <property type="term" value="C:endoplasmic reticulum"/>
    <property type="evidence" value="ECO:0007669"/>
    <property type="project" value="UniProtKB-ARBA"/>
</dbReference>
<feature type="compositionally biased region" description="Low complexity" evidence="4">
    <location>
        <begin position="1"/>
        <end position="27"/>
    </location>
</feature>
<dbReference type="CDD" id="cd06257">
    <property type="entry name" value="DnaJ"/>
    <property type="match status" value="1"/>
</dbReference>
<feature type="compositionally biased region" description="Basic and acidic residues" evidence="4">
    <location>
        <begin position="342"/>
        <end position="355"/>
    </location>
</feature>
<organism evidence="6">
    <name type="scientific">Oryza glumipatula</name>
    <dbReference type="NCBI Taxonomy" id="40148"/>
    <lineage>
        <taxon>Eukaryota</taxon>
        <taxon>Viridiplantae</taxon>
        <taxon>Streptophyta</taxon>
        <taxon>Embryophyta</taxon>
        <taxon>Tracheophyta</taxon>
        <taxon>Spermatophyta</taxon>
        <taxon>Magnoliopsida</taxon>
        <taxon>Liliopsida</taxon>
        <taxon>Poales</taxon>
        <taxon>Poaceae</taxon>
        <taxon>BOP clade</taxon>
        <taxon>Oryzoideae</taxon>
        <taxon>Oryzeae</taxon>
        <taxon>Oryzinae</taxon>
        <taxon>Oryza</taxon>
    </lineage>
</organism>
<dbReference type="PRINTS" id="PR00625">
    <property type="entry name" value="JDOMAIN"/>
</dbReference>
<dbReference type="EnsemblPlants" id="OGLUM02G32660.1">
    <property type="protein sequence ID" value="OGLUM02G32660.1"/>
    <property type="gene ID" value="OGLUM02G32660"/>
</dbReference>
<evidence type="ECO:0000259" key="5">
    <source>
        <dbReference type="PROSITE" id="PS50076"/>
    </source>
</evidence>
<keyword evidence="2" id="KW-0175">Coiled coil</keyword>
<dbReference type="Proteomes" id="UP000026961">
    <property type="component" value="Chromosome 2"/>
</dbReference>
<feature type="compositionally biased region" description="Basic and acidic residues" evidence="4">
    <location>
        <begin position="321"/>
        <end position="334"/>
    </location>
</feature>
<dbReference type="HOGENOM" id="CLU_031086_0_0_1"/>
<feature type="compositionally biased region" description="Basic residues" evidence="4">
    <location>
        <begin position="356"/>
        <end position="382"/>
    </location>
</feature>
<keyword evidence="3" id="KW-0472">Membrane</keyword>
<dbReference type="InterPro" id="IPR052812">
    <property type="entry name" value="Plant_DnaJ_domain"/>
</dbReference>
<feature type="region of interest" description="Disordered" evidence="4">
    <location>
        <begin position="1"/>
        <end position="29"/>
    </location>
</feature>
<evidence type="ECO:0000313" key="6">
    <source>
        <dbReference type="EnsemblPlants" id="OGLUM02G32660.1"/>
    </source>
</evidence>
<dbReference type="GO" id="GO:0016020">
    <property type="term" value="C:membrane"/>
    <property type="evidence" value="ECO:0007669"/>
    <property type="project" value="UniProtKB-SubCell"/>
</dbReference>
<reference evidence="6" key="2">
    <citation type="submission" date="2018-05" db="EMBL/GenBank/DDBJ databases">
        <title>OgluRS3 (Oryza glumaepatula Reference Sequence Version 3).</title>
        <authorList>
            <person name="Zhang J."/>
            <person name="Kudrna D."/>
            <person name="Lee S."/>
            <person name="Talag J."/>
            <person name="Welchert J."/>
            <person name="Wing R.A."/>
        </authorList>
    </citation>
    <scope>NUCLEOTIDE SEQUENCE [LARGE SCALE GENOMIC DNA]</scope>
</reference>
<dbReference type="SUPFAM" id="SSF46565">
    <property type="entry name" value="Chaperone J-domain"/>
    <property type="match status" value="1"/>
</dbReference>
<dbReference type="PROSITE" id="PS50076">
    <property type="entry name" value="DNAJ_2"/>
    <property type="match status" value="1"/>
</dbReference>
<dbReference type="Gramene" id="OGLUM02G32660.1">
    <property type="protein sequence ID" value="OGLUM02G32660.1"/>
    <property type="gene ID" value="OGLUM02G32660"/>
</dbReference>
<evidence type="ECO:0000256" key="2">
    <source>
        <dbReference type="ARBA" id="ARBA00023054"/>
    </source>
</evidence>
<dbReference type="PANTHER" id="PTHR44272">
    <property type="entry name" value="DNAJ DOMAIN (PROKARYOTIC HEAT SHOCK PROTEIN)"/>
    <property type="match status" value="1"/>
</dbReference>
<proteinExistence type="predicted"/>
<protein>
    <recommendedName>
        <fullName evidence="5">J domain-containing protein</fullName>
    </recommendedName>
</protein>
<evidence type="ECO:0000256" key="4">
    <source>
        <dbReference type="SAM" id="MobiDB-lite"/>
    </source>
</evidence>
<dbReference type="InterPro" id="IPR018253">
    <property type="entry name" value="DnaJ_domain_CS"/>
</dbReference>
<comment type="subcellular location">
    <subcellularLocation>
        <location evidence="1">Membrane</location>
    </subcellularLocation>
</comment>
<dbReference type="SMART" id="SM00271">
    <property type="entry name" value="DnaJ"/>
    <property type="match status" value="1"/>
</dbReference>
<feature type="domain" description="J" evidence="5">
    <location>
        <begin position="31"/>
        <end position="96"/>
    </location>
</feature>
<dbReference type="PROSITE" id="PS00636">
    <property type="entry name" value="DNAJ_1"/>
    <property type="match status" value="1"/>
</dbReference>